<dbReference type="CDD" id="cd04647">
    <property type="entry name" value="LbH_MAT_like"/>
    <property type="match status" value="1"/>
</dbReference>
<dbReference type="OrthoDB" id="2643438at2"/>
<evidence type="ECO:0000256" key="2">
    <source>
        <dbReference type="ARBA" id="ARBA00022679"/>
    </source>
</evidence>
<evidence type="ECO:0000256" key="1">
    <source>
        <dbReference type="ARBA" id="ARBA00007274"/>
    </source>
</evidence>
<dbReference type="InterPro" id="IPR011004">
    <property type="entry name" value="Trimer_LpxA-like_sf"/>
</dbReference>
<dbReference type="PANTHER" id="PTHR23416">
    <property type="entry name" value="SIALIC ACID SYNTHASE-RELATED"/>
    <property type="match status" value="1"/>
</dbReference>
<dbReference type="STRING" id="1307763.L21SP4_00633"/>
<dbReference type="AlphaFoldDB" id="A0A0G3EET3"/>
<protein>
    <submittedName>
        <fullName evidence="3">Galactoside O-acetyltransferase</fullName>
        <ecNumber evidence="3">2.3.1.18</ecNumber>
    </submittedName>
</protein>
<dbReference type="PANTHER" id="PTHR23416:SF23">
    <property type="entry name" value="ACETYLTRANSFERASE C18B11.09C-RELATED"/>
    <property type="match status" value="1"/>
</dbReference>
<comment type="similarity">
    <text evidence="1">Belongs to the transferase hexapeptide repeat family.</text>
</comment>
<dbReference type="EMBL" id="CP010904">
    <property type="protein sequence ID" value="AKJ63902.1"/>
    <property type="molecule type" value="Genomic_DNA"/>
</dbReference>
<name>A0A0G3EET3_9BACT</name>
<dbReference type="GO" id="GO:0005829">
    <property type="term" value="C:cytosol"/>
    <property type="evidence" value="ECO:0007669"/>
    <property type="project" value="TreeGrafter"/>
</dbReference>
<accession>A0A0G3EET3</accession>
<dbReference type="Pfam" id="PF14602">
    <property type="entry name" value="Hexapep_2"/>
    <property type="match status" value="1"/>
</dbReference>
<evidence type="ECO:0000313" key="4">
    <source>
        <dbReference type="Proteomes" id="UP000035268"/>
    </source>
</evidence>
<keyword evidence="4" id="KW-1185">Reference proteome</keyword>
<dbReference type="SUPFAM" id="SSF51161">
    <property type="entry name" value="Trimeric LpxA-like enzymes"/>
    <property type="match status" value="1"/>
</dbReference>
<dbReference type="Gene3D" id="2.160.10.10">
    <property type="entry name" value="Hexapeptide repeat proteins"/>
    <property type="match status" value="1"/>
</dbReference>
<dbReference type="RefSeq" id="WP_052881288.1">
    <property type="nucleotide sequence ID" value="NZ_CP010904.1"/>
</dbReference>
<evidence type="ECO:0000313" key="3">
    <source>
        <dbReference type="EMBL" id="AKJ63902.1"/>
    </source>
</evidence>
<reference evidence="3 4" key="2">
    <citation type="journal article" date="2016" name="ISME J.">
        <title>Characterization of the first cultured representative of Verrucomicrobia subdivision 5 indicates the proposal of a novel phylum.</title>
        <authorList>
            <person name="Spring S."/>
            <person name="Bunk B."/>
            <person name="Sproer C."/>
            <person name="Schumann P."/>
            <person name="Rohde M."/>
            <person name="Tindall B.J."/>
            <person name="Klenk H.P."/>
        </authorList>
    </citation>
    <scope>NUCLEOTIDE SEQUENCE [LARGE SCALE GENOMIC DNA]</scope>
    <source>
        <strain evidence="3 4">L21-Fru-AB</strain>
    </source>
</reference>
<dbReference type="InterPro" id="IPR051159">
    <property type="entry name" value="Hexapeptide_acetyltransf"/>
</dbReference>
<dbReference type="EC" id="2.3.1.18" evidence="3"/>
<sequence length="187" mass="19632">MTAAAERIRALMRLARDGGKVYAWVSYGAGLTLPRTMEGPGPVACVRGLPRARIEAGRGRVRLGHVALYPGVRLTCLGEGTLTMGDGGYINRFTRLETGTSIRIGGECMISWHVIISDCVNVPAAGDGDTRREPVRIGDRCWIGARAVIRGGTDLGDDCIVGAGTIVQGTYPPGAVIVGRAAEARAA</sequence>
<dbReference type="InterPro" id="IPR001451">
    <property type="entry name" value="Hexapep"/>
</dbReference>
<gene>
    <name evidence="3" type="primary">lacA_1</name>
    <name evidence="3" type="ORF">L21SP4_00633</name>
</gene>
<organism evidence="3 4">
    <name type="scientific">Kiritimatiella glycovorans</name>
    <dbReference type="NCBI Taxonomy" id="1307763"/>
    <lineage>
        <taxon>Bacteria</taxon>
        <taxon>Pseudomonadati</taxon>
        <taxon>Kiritimatiellota</taxon>
        <taxon>Kiritimatiellia</taxon>
        <taxon>Kiritimatiellales</taxon>
        <taxon>Kiritimatiellaceae</taxon>
        <taxon>Kiritimatiella</taxon>
    </lineage>
</organism>
<dbReference type="GO" id="GO:0008870">
    <property type="term" value="F:galactoside O-acetyltransferase activity"/>
    <property type="evidence" value="ECO:0007669"/>
    <property type="project" value="UniProtKB-EC"/>
</dbReference>
<keyword evidence="2 3" id="KW-0808">Transferase</keyword>
<dbReference type="Proteomes" id="UP000035268">
    <property type="component" value="Chromosome"/>
</dbReference>
<dbReference type="KEGG" id="vbl:L21SP4_00633"/>
<reference evidence="4" key="1">
    <citation type="submission" date="2015-02" db="EMBL/GenBank/DDBJ databases">
        <title>Description and complete genome sequence of the first cultured representative of the subdivision 5 of the Verrucomicrobia phylum.</title>
        <authorList>
            <person name="Spring S."/>
            <person name="Bunk B."/>
            <person name="Sproer C."/>
            <person name="Klenk H.-P."/>
        </authorList>
    </citation>
    <scope>NUCLEOTIDE SEQUENCE [LARGE SCALE GENOMIC DNA]</scope>
    <source>
        <strain evidence="4">L21-Fru-AB</strain>
    </source>
</reference>
<proteinExistence type="inferred from homology"/>
<keyword evidence="3" id="KW-0012">Acyltransferase</keyword>